<dbReference type="GO" id="GO:0005739">
    <property type="term" value="C:mitochondrion"/>
    <property type="evidence" value="ECO:0007669"/>
    <property type="project" value="TreeGrafter"/>
</dbReference>
<dbReference type="AlphaFoldDB" id="A0A7J7JF78"/>
<evidence type="ECO:0000313" key="5">
    <source>
        <dbReference type="Proteomes" id="UP000593567"/>
    </source>
</evidence>
<dbReference type="EMBL" id="VXIV02002534">
    <property type="protein sequence ID" value="KAF6024785.1"/>
    <property type="molecule type" value="Genomic_DNA"/>
</dbReference>
<dbReference type="InterPro" id="IPR011032">
    <property type="entry name" value="GroES-like_sf"/>
</dbReference>
<keyword evidence="2" id="KW-0560">Oxidoreductase</keyword>
<dbReference type="SUPFAM" id="SSF50129">
    <property type="entry name" value="GroES-like"/>
    <property type="match status" value="1"/>
</dbReference>
<dbReference type="InterPro" id="IPR036291">
    <property type="entry name" value="NAD(P)-bd_dom_sf"/>
</dbReference>
<organism evidence="4 5">
    <name type="scientific">Bugula neritina</name>
    <name type="common">Brown bryozoan</name>
    <name type="synonym">Sertularia neritina</name>
    <dbReference type="NCBI Taxonomy" id="10212"/>
    <lineage>
        <taxon>Eukaryota</taxon>
        <taxon>Metazoa</taxon>
        <taxon>Spiralia</taxon>
        <taxon>Lophotrochozoa</taxon>
        <taxon>Bryozoa</taxon>
        <taxon>Gymnolaemata</taxon>
        <taxon>Cheilostomatida</taxon>
        <taxon>Flustrina</taxon>
        <taxon>Buguloidea</taxon>
        <taxon>Bugulidae</taxon>
        <taxon>Bugula</taxon>
    </lineage>
</organism>
<reference evidence="4" key="1">
    <citation type="submission" date="2020-06" db="EMBL/GenBank/DDBJ databases">
        <title>Draft genome of Bugula neritina, a colonial animal packing powerful symbionts and potential medicines.</title>
        <authorList>
            <person name="Rayko M."/>
        </authorList>
    </citation>
    <scope>NUCLEOTIDE SEQUENCE [LARGE SCALE GENOMIC DNA]</scope>
    <source>
        <strain evidence="4">Kwan_BN1</strain>
    </source>
</reference>
<dbReference type="InterPro" id="IPR013149">
    <property type="entry name" value="ADH-like_C"/>
</dbReference>
<dbReference type="InterPro" id="IPR050700">
    <property type="entry name" value="YIM1/Zinc_Alcohol_DH_Fams"/>
</dbReference>
<accession>A0A7J7JF78</accession>
<dbReference type="InterPro" id="IPR013154">
    <property type="entry name" value="ADH-like_N"/>
</dbReference>
<keyword evidence="5" id="KW-1185">Reference proteome</keyword>
<dbReference type="Pfam" id="PF00107">
    <property type="entry name" value="ADH_zinc_N"/>
    <property type="match status" value="1"/>
</dbReference>
<dbReference type="Proteomes" id="UP000593567">
    <property type="component" value="Unassembled WGS sequence"/>
</dbReference>
<dbReference type="Pfam" id="PF08240">
    <property type="entry name" value="ADH_N"/>
    <property type="match status" value="1"/>
</dbReference>
<dbReference type="PANTHER" id="PTHR11695:SF294">
    <property type="entry name" value="RETICULON-4-INTERACTING PROTEIN 1, MITOCHONDRIAL"/>
    <property type="match status" value="1"/>
</dbReference>
<evidence type="ECO:0000256" key="2">
    <source>
        <dbReference type="ARBA" id="ARBA00023002"/>
    </source>
</evidence>
<proteinExistence type="inferred from homology"/>
<dbReference type="Gene3D" id="3.90.180.10">
    <property type="entry name" value="Medium-chain alcohol dehydrogenases, catalytic domain"/>
    <property type="match status" value="1"/>
</dbReference>
<dbReference type="SMART" id="SM00829">
    <property type="entry name" value="PKS_ER"/>
    <property type="match status" value="1"/>
</dbReference>
<evidence type="ECO:0000259" key="3">
    <source>
        <dbReference type="SMART" id="SM00829"/>
    </source>
</evidence>
<evidence type="ECO:0000256" key="1">
    <source>
        <dbReference type="ARBA" id="ARBA00010371"/>
    </source>
</evidence>
<feature type="domain" description="Enoyl reductase (ER)" evidence="3">
    <location>
        <begin position="35"/>
        <end position="347"/>
    </location>
</feature>
<dbReference type="InterPro" id="IPR020843">
    <property type="entry name" value="ER"/>
</dbReference>
<dbReference type="SUPFAM" id="SSF51735">
    <property type="entry name" value="NAD(P)-binding Rossmann-fold domains"/>
    <property type="match status" value="1"/>
</dbReference>
<dbReference type="PROSITE" id="PS01162">
    <property type="entry name" value="QOR_ZETA_CRYSTAL"/>
    <property type="match status" value="1"/>
</dbReference>
<dbReference type="InterPro" id="IPR002364">
    <property type="entry name" value="Quin_OxRdtase/zeta-crystal_CS"/>
</dbReference>
<name>A0A7J7JF78_BUGNE</name>
<dbReference type="OrthoDB" id="48317at2759"/>
<dbReference type="GO" id="GO:0016491">
    <property type="term" value="F:oxidoreductase activity"/>
    <property type="evidence" value="ECO:0007669"/>
    <property type="project" value="UniProtKB-KW"/>
</dbReference>
<sequence>MLCKKCFVQFSGSQQLRTLAAYSTTALDGNYAWVRQNKNPRLVLKKHAVPHLSNPHDVLIQVKAASVNPMDVRMIEKYGETILSAYSKVKQLSQGPLSWCTANPLNETVSTSVLGRDFSGVVESVGHLVTRFKPGDEVYGATDPAMEGSHSLYTVVPQHCISLKPGNLSHIESASFPYAALTFLSAVKMYTKCKGPITNQRVLVNGGAGGVGTFAIQYLKAMGCEVTVCVSETGCEVVKGLNPNYILDYKAEEFEWELRQLAGFDVVFNLAGDETALKYVKPTGWFLAANSPLLKAADDRGLVFGSVQSSYMLTSKVVQALYNHGVHYSWIFFTPSAASLEEIKLLVEGNKVS</sequence>
<protein>
    <submittedName>
        <fullName evidence="4">Rtn4ip1</fullName>
    </submittedName>
</protein>
<comment type="caution">
    <text evidence="4">The sequence shown here is derived from an EMBL/GenBank/DDBJ whole genome shotgun (WGS) entry which is preliminary data.</text>
</comment>
<dbReference type="Gene3D" id="3.40.50.720">
    <property type="entry name" value="NAD(P)-binding Rossmann-like Domain"/>
    <property type="match status" value="1"/>
</dbReference>
<comment type="similarity">
    <text evidence="1">Belongs to the zinc-containing alcohol dehydrogenase family. Quinone oxidoreductase subfamily.</text>
</comment>
<evidence type="ECO:0000313" key="4">
    <source>
        <dbReference type="EMBL" id="KAF6024785.1"/>
    </source>
</evidence>
<dbReference type="GO" id="GO:0008270">
    <property type="term" value="F:zinc ion binding"/>
    <property type="evidence" value="ECO:0007669"/>
    <property type="project" value="InterPro"/>
</dbReference>
<gene>
    <name evidence="4" type="ORF">EB796_016914</name>
</gene>
<dbReference type="PANTHER" id="PTHR11695">
    <property type="entry name" value="ALCOHOL DEHYDROGENASE RELATED"/>
    <property type="match status" value="1"/>
</dbReference>